<name>A0A368F4Z1_ANCCA</name>
<protein>
    <submittedName>
        <fullName evidence="1">Uncharacterized protein</fullName>
    </submittedName>
</protein>
<evidence type="ECO:0000313" key="1">
    <source>
        <dbReference type="EMBL" id="RCN27204.1"/>
    </source>
</evidence>
<keyword evidence="2" id="KW-1185">Reference proteome</keyword>
<reference evidence="1 2" key="1">
    <citation type="submission" date="2014-10" db="EMBL/GenBank/DDBJ databases">
        <title>Draft genome of the hookworm Ancylostoma caninum.</title>
        <authorList>
            <person name="Mitreva M."/>
        </authorList>
    </citation>
    <scope>NUCLEOTIDE SEQUENCE [LARGE SCALE GENOMIC DNA]</scope>
    <source>
        <strain evidence="1 2">Baltimore</strain>
    </source>
</reference>
<dbReference type="STRING" id="29170.A0A368F4Z1"/>
<comment type="caution">
    <text evidence="1">The sequence shown here is derived from an EMBL/GenBank/DDBJ whole genome shotgun (WGS) entry which is preliminary data.</text>
</comment>
<organism evidence="1 2">
    <name type="scientific">Ancylostoma caninum</name>
    <name type="common">Dog hookworm</name>
    <dbReference type="NCBI Taxonomy" id="29170"/>
    <lineage>
        <taxon>Eukaryota</taxon>
        <taxon>Metazoa</taxon>
        <taxon>Ecdysozoa</taxon>
        <taxon>Nematoda</taxon>
        <taxon>Chromadorea</taxon>
        <taxon>Rhabditida</taxon>
        <taxon>Rhabditina</taxon>
        <taxon>Rhabditomorpha</taxon>
        <taxon>Strongyloidea</taxon>
        <taxon>Ancylostomatidae</taxon>
        <taxon>Ancylostomatinae</taxon>
        <taxon>Ancylostoma</taxon>
    </lineage>
</organism>
<gene>
    <name evidence="1" type="ORF">ANCCAN_27064</name>
</gene>
<dbReference type="AlphaFoldDB" id="A0A368F4Z1"/>
<feature type="non-terminal residue" evidence="1">
    <location>
        <position position="217"/>
    </location>
</feature>
<proteinExistence type="predicted"/>
<dbReference type="OrthoDB" id="10455908at2759"/>
<dbReference type="Proteomes" id="UP000252519">
    <property type="component" value="Unassembled WGS sequence"/>
</dbReference>
<dbReference type="EMBL" id="JOJR01004658">
    <property type="protein sequence ID" value="RCN27204.1"/>
    <property type="molecule type" value="Genomic_DNA"/>
</dbReference>
<accession>A0A368F4Z1</accession>
<evidence type="ECO:0000313" key="2">
    <source>
        <dbReference type="Proteomes" id="UP000252519"/>
    </source>
</evidence>
<sequence>MVLRLREVTGTLANSRHPVDLRFHQSKFGRTVEKGVQRFVIRTVAEWFGCALKSAPVSPGSAEDLSRNLSKYEMSKVDVNFHNLQLIGGAIDAIGELLLEFEVDEDEVFMYCLRLFLFVVAARKPLDEHSGHALLYIAWEEMRRMVLKYCSAPLSKVMELMSKGWSVENHQRFVEMYLPLYESHRLADAFSSEEECQRYQPTVFSDLTLWNYLCFIY</sequence>